<feature type="compositionally biased region" description="Polar residues" evidence="5">
    <location>
        <begin position="15"/>
        <end position="25"/>
    </location>
</feature>
<keyword evidence="9" id="KW-1185">Reference proteome</keyword>
<feature type="transmembrane region" description="Helical" evidence="6">
    <location>
        <begin position="439"/>
        <end position="458"/>
    </location>
</feature>
<accession>A8NZ22</accession>
<dbReference type="Proteomes" id="UP000001861">
    <property type="component" value="Unassembled WGS sequence"/>
</dbReference>
<dbReference type="GO" id="GO:0055085">
    <property type="term" value="P:transmembrane transport"/>
    <property type="evidence" value="ECO:0007669"/>
    <property type="project" value="InterPro"/>
</dbReference>
<dbReference type="FunCoup" id="A8NZ22">
    <property type="interactions" value="5"/>
</dbReference>
<feature type="transmembrane region" description="Helical" evidence="6">
    <location>
        <begin position="228"/>
        <end position="247"/>
    </location>
</feature>
<evidence type="ECO:0000259" key="7">
    <source>
        <dbReference type="PROSITE" id="PS50801"/>
    </source>
</evidence>
<feature type="transmembrane region" description="Helical" evidence="6">
    <location>
        <begin position="135"/>
        <end position="154"/>
    </location>
</feature>
<protein>
    <submittedName>
        <fullName evidence="8">Endoplasmic reticulum protein</fullName>
    </submittedName>
</protein>
<proteinExistence type="predicted"/>
<feature type="transmembrane region" description="Helical" evidence="6">
    <location>
        <begin position="403"/>
        <end position="427"/>
    </location>
</feature>
<comment type="caution">
    <text evidence="8">The sequence shown here is derived from an EMBL/GenBank/DDBJ whole genome shotgun (WGS) entry which is preliminary data.</text>
</comment>
<dbReference type="SUPFAM" id="SSF52091">
    <property type="entry name" value="SpoIIaa-like"/>
    <property type="match status" value="1"/>
</dbReference>
<feature type="transmembrane region" description="Helical" evidence="6">
    <location>
        <begin position="193"/>
        <end position="216"/>
    </location>
</feature>
<dbReference type="OrthoDB" id="427213at2759"/>
<dbReference type="InterPro" id="IPR002645">
    <property type="entry name" value="STAS_dom"/>
</dbReference>
<feature type="transmembrane region" description="Helical" evidence="6">
    <location>
        <begin position="363"/>
        <end position="383"/>
    </location>
</feature>
<dbReference type="KEGG" id="cci:CC1G_08138"/>
<evidence type="ECO:0000256" key="3">
    <source>
        <dbReference type="ARBA" id="ARBA00022989"/>
    </source>
</evidence>
<dbReference type="InParanoid" id="A8NZ22"/>
<keyword evidence="3 6" id="KW-1133">Transmembrane helix</keyword>
<organism evidence="8 9">
    <name type="scientific">Coprinopsis cinerea (strain Okayama-7 / 130 / ATCC MYA-4618 / FGSC 9003)</name>
    <name type="common">Inky cap fungus</name>
    <name type="synonym">Hormographiella aspergillata</name>
    <dbReference type="NCBI Taxonomy" id="240176"/>
    <lineage>
        <taxon>Eukaryota</taxon>
        <taxon>Fungi</taxon>
        <taxon>Dikarya</taxon>
        <taxon>Basidiomycota</taxon>
        <taxon>Agaricomycotina</taxon>
        <taxon>Agaricomycetes</taxon>
        <taxon>Agaricomycetidae</taxon>
        <taxon>Agaricales</taxon>
        <taxon>Agaricineae</taxon>
        <taxon>Psathyrellaceae</taxon>
        <taxon>Coprinopsis</taxon>
    </lineage>
</organism>
<sequence length="692" mass="75797">MSSSRPTPYQGKSLPDSSAASTASESIMAIDTVRERKKDSRGEREDEERTALIDAGGSNTPEVSADYGSIAPSVPGRAPRRKYALARRARYYIPSLAWIPQYNWSLLGGDILAGLTVGCILIPQSISYASSLAKLSPVTGLISASIPGIIYAFLGTSRQLNVAPEAALSLLLGQAIQEIRHEIGDPPEGGIDVVGLAVSSVINFQVGLICFLLGFFRLGFIDVVLSRALLRGFISAVAVVILVEQLIPMFGLTQLMRVVGPHTTLQKIAFIWDNVWEHSNQLTMVISFGALGSLVLFRMFKNQFQKTWWIYRLPEVLIVVVLSTYISGKVRWDKGGVDILGAVSVSTGDHFFQFPLANGNFKFVRATTSTAVLIAVAGFLDSIVAAKQNAARFGHSISPNRELVALGASNLVASFVPGTLSAFGSITRSRINGDVGGRTQMASIVCSLVVLFATFFLLPWLYYLPKCVLGAVITLVVYSLFAETPHDVMYYWKMGAWVDLAIMTMTFTACIVWNLEAGIVISMVLSLLLVVHRSSKTRMTILGRIPGTDRWKPLKDTPEAEEAVSGVLIVRIRESLDFANTSQLKERLRRLELYGPHKHHPSERPTRQEASVLIFHMADVDSVDASAAQILYELTEEYMKRDVQIFMTHVKAKPYQTFVKAGIVDMVGLDAFRETVADAVSIVERSAAPSRV</sequence>
<evidence type="ECO:0000256" key="1">
    <source>
        <dbReference type="ARBA" id="ARBA00004141"/>
    </source>
</evidence>
<name>A8NZ22_COPC7</name>
<dbReference type="GeneID" id="6014127"/>
<feature type="compositionally biased region" description="Basic and acidic residues" evidence="5">
    <location>
        <begin position="32"/>
        <end position="51"/>
    </location>
</feature>
<feature type="region of interest" description="Disordered" evidence="5">
    <location>
        <begin position="1"/>
        <end position="71"/>
    </location>
</feature>
<dbReference type="GO" id="GO:0016020">
    <property type="term" value="C:membrane"/>
    <property type="evidence" value="ECO:0007669"/>
    <property type="project" value="UniProtKB-SubCell"/>
</dbReference>
<dbReference type="Pfam" id="PF00916">
    <property type="entry name" value="Sulfate_transp"/>
    <property type="match status" value="1"/>
</dbReference>
<feature type="transmembrane region" description="Helical" evidence="6">
    <location>
        <begin position="463"/>
        <end position="481"/>
    </location>
</feature>
<dbReference type="PANTHER" id="PTHR11814">
    <property type="entry name" value="SULFATE TRANSPORTER"/>
    <property type="match status" value="1"/>
</dbReference>
<evidence type="ECO:0000313" key="8">
    <source>
        <dbReference type="EMBL" id="EAU84208.2"/>
    </source>
</evidence>
<dbReference type="VEuPathDB" id="FungiDB:CC1G_08138"/>
<evidence type="ECO:0000256" key="4">
    <source>
        <dbReference type="ARBA" id="ARBA00023136"/>
    </source>
</evidence>
<feature type="transmembrane region" description="Helical" evidence="6">
    <location>
        <begin position="280"/>
        <end position="297"/>
    </location>
</feature>
<dbReference type="HOGENOM" id="CLU_003182_10_2_1"/>
<dbReference type="AlphaFoldDB" id="A8NZ22"/>
<feature type="domain" description="STAS" evidence="7">
    <location>
        <begin position="557"/>
        <end position="683"/>
    </location>
</feature>
<dbReference type="PROSITE" id="PS50801">
    <property type="entry name" value="STAS"/>
    <property type="match status" value="1"/>
</dbReference>
<dbReference type="EMBL" id="AACS02000005">
    <property type="protein sequence ID" value="EAU84208.2"/>
    <property type="molecule type" value="Genomic_DNA"/>
</dbReference>
<dbReference type="Pfam" id="PF01740">
    <property type="entry name" value="STAS"/>
    <property type="match status" value="1"/>
</dbReference>
<dbReference type="OMA" id="TGPMSVT"/>
<evidence type="ECO:0000313" key="9">
    <source>
        <dbReference type="Proteomes" id="UP000001861"/>
    </source>
</evidence>
<feature type="transmembrane region" description="Helical" evidence="6">
    <location>
        <begin position="501"/>
        <end position="531"/>
    </location>
</feature>
<dbReference type="CDD" id="cd07042">
    <property type="entry name" value="STAS_SulP_like_sulfate_transporter"/>
    <property type="match status" value="1"/>
</dbReference>
<reference evidence="8 9" key="1">
    <citation type="journal article" date="2010" name="Proc. Natl. Acad. Sci. U.S.A.">
        <title>Insights into evolution of multicellular fungi from the assembled chromosomes of the mushroom Coprinopsis cinerea (Coprinus cinereus).</title>
        <authorList>
            <person name="Stajich J.E."/>
            <person name="Wilke S.K."/>
            <person name="Ahren D."/>
            <person name="Au C.H."/>
            <person name="Birren B.W."/>
            <person name="Borodovsky M."/>
            <person name="Burns C."/>
            <person name="Canback B."/>
            <person name="Casselton L.A."/>
            <person name="Cheng C.K."/>
            <person name="Deng J."/>
            <person name="Dietrich F.S."/>
            <person name="Fargo D.C."/>
            <person name="Farman M.L."/>
            <person name="Gathman A.C."/>
            <person name="Goldberg J."/>
            <person name="Guigo R."/>
            <person name="Hoegger P.J."/>
            <person name="Hooker J.B."/>
            <person name="Huggins A."/>
            <person name="James T.Y."/>
            <person name="Kamada T."/>
            <person name="Kilaru S."/>
            <person name="Kodira C."/>
            <person name="Kues U."/>
            <person name="Kupfer D."/>
            <person name="Kwan H.S."/>
            <person name="Lomsadze A."/>
            <person name="Li W."/>
            <person name="Lilly W.W."/>
            <person name="Ma L.J."/>
            <person name="Mackey A.J."/>
            <person name="Manning G."/>
            <person name="Martin F."/>
            <person name="Muraguchi H."/>
            <person name="Natvig D.O."/>
            <person name="Palmerini H."/>
            <person name="Ramesh M.A."/>
            <person name="Rehmeyer C.J."/>
            <person name="Roe B.A."/>
            <person name="Shenoy N."/>
            <person name="Stanke M."/>
            <person name="Ter-Hovhannisyan V."/>
            <person name="Tunlid A."/>
            <person name="Velagapudi R."/>
            <person name="Vision T.J."/>
            <person name="Zeng Q."/>
            <person name="Zolan M.E."/>
            <person name="Pukkila P.J."/>
        </authorList>
    </citation>
    <scope>NUCLEOTIDE SEQUENCE [LARGE SCALE GENOMIC DNA]</scope>
    <source>
        <strain evidence="9">Okayama-7 / 130 / ATCC MYA-4618 / FGSC 9003</strain>
    </source>
</reference>
<dbReference type="Gene3D" id="3.30.750.24">
    <property type="entry name" value="STAS domain"/>
    <property type="match status" value="1"/>
</dbReference>
<evidence type="ECO:0000256" key="6">
    <source>
        <dbReference type="SAM" id="Phobius"/>
    </source>
</evidence>
<dbReference type="RefSeq" id="XP_001837584.2">
    <property type="nucleotide sequence ID" value="XM_001837532.2"/>
</dbReference>
<dbReference type="InterPro" id="IPR036513">
    <property type="entry name" value="STAS_dom_sf"/>
</dbReference>
<feature type="transmembrane region" description="Helical" evidence="6">
    <location>
        <begin position="309"/>
        <end position="328"/>
    </location>
</feature>
<gene>
    <name evidence="8" type="ORF">CC1G_08138</name>
</gene>
<dbReference type="InterPro" id="IPR001902">
    <property type="entry name" value="SLC26A/SulP_fam"/>
</dbReference>
<dbReference type="InterPro" id="IPR011547">
    <property type="entry name" value="SLC26A/SulP_dom"/>
</dbReference>
<dbReference type="eggNOG" id="KOG0236">
    <property type="taxonomic scope" value="Eukaryota"/>
</dbReference>
<evidence type="ECO:0000256" key="2">
    <source>
        <dbReference type="ARBA" id="ARBA00022692"/>
    </source>
</evidence>
<evidence type="ECO:0000256" key="5">
    <source>
        <dbReference type="SAM" id="MobiDB-lite"/>
    </source>
</evidence>
<keyword evidence="4 6" id="KW-0472">Membrane</keyword>
<dbReference type="STRING" id="240176.A8NZ22"/>
<comment type="subcellular location">
    <subcellularLocation>
        <location evidence="1">Membrane</location>
        <topology evidence="1">Multi-pass membrane protein</topology>
    </subcellularLocation>
</comment>
<keyword evidence="2 6" id="KW-0812">Transmembrane</keyword>